<feature type="transmembrane region" description="Helical" evidence="5">
    <location>
        <begin position="48"/>
        <end position="69"/>
    </location>
</feature>
<evidence type="ECO:0000256" key="5">
    <source>
        <dbReference type="SAM" id="Phobius"/>
    </source>
</evidence>
<keyword evidence="8" id="KW-1185">Reference proteome</keyword>
<accession>A0ABS8IBG7</accession>
<dbReference type="InterPro" id="IPR020846">
    <property type="entry name" value="MFS_dom"/>
</dbReference>
<proteinExistence type="predicted"/>
<dbReference type="Proteomes" id="UP001199525">
    <property type="component" value="Unassembled WGS sequence"/>
</dbReference>
<comment type="subcellular location">
    <subcellularLocation>
        <location evidence="1">Cell membrane</location>
        <topology evidence="1">Multi-pass membrane protein</topology>
    </subcellularLocation>
</comment>
<name>A0ABS8IBG7_9NOSO</name>
<dbReference type="PANTHER" id="PTHR23518">
    <property type="entry name" value="C-METHYLTRANSFERASE"/>
    <property type="match status" value="1"/>
</dbReference>
<protein>
    <recommendedName>
        <fullName evidence="6">Major facilitator superfamily (MFS) profile domain-containing protein</fullName>
    </recommendedName>
</protein>
<sequence length="84" mass="8807">MSQGLLLALVANNIPAKLRGTAFGFLNLAIGLALLPASLLAGGLWQTLGAKATFIAGSLFALAAVLLLVTETNIKLDQKQKWYP</sequence>
<keyword evidence="2 5" id="KW-0812">Transmembrane</keyword>
<evidence type="ECO:0000313" key="7">
    <source>
        <dbReference type="EMBL" id="MCC5601458.1"/>
    </source>
</evidence>
<dbReference type="Gene3D" id="1.20.1250.20">
    <property type="entry name" value="MFS general substrate transporter like domains"/>
    <property type="match status" value="1"/>
</dbReference>
<organism evidence="7 8">
    <name type="scientific">Nostoc favosum CHAB5714</name>
    <dbReference type="NCBI Taxonomy" id="2780399"/>
    <lineage>
        <taxon>Bacteria</taxon>
        <taxon>Bacillati</taxon>
        <taxon>Cyanobacteriota</taxon>
        <taxon>Cyanophyceae</taxon>
        <taxon>Nostocales</taxon>
        <taxon>Nostocaceae</taxon>
        <taxon>Nostoc</taxon>
        <taxon>Nostoc favosum</taxon>
    </lineage>
</organism>
<comment type="caution">
    <text evidence="7">The sequence shown here is derived from an EMBL/GenBank/DDBJ whole genome shotgun (WGS) entry which is preliminary data.</text>
</comment>
<dbReference type="PROSITE" id="PS50850">
    <property type="entry name" value="MFS"/>
    <property type="match status" value="1"/>
</dbReference>
<keyword evidence="4 5" id="KW-0472">Membrane</keyword>
<keyword evidence="3 5" id="KW-1133">Transmembrane helix</keyword>
<evidence type="ECO:0000313" key="8">
    <source>
        <dbReference type="Proteomes" id="UP001199525"/>
    </source>
</evidence>
<evidence type="ECO:0000256" key="2">
    <source>
        <dbReference type="ARBA" id="ARBA00022692"/>
    </source>
</evidence>
<dbReference type="PANTHER" id="PTHR23518:SF2">
    <property type="entry name" value="MAJOR FACILITATOR SUPERFAMILY TRANSPORTER"/>
    <property type="match status" value="1"/>
</dbReference>
<feature type="transmembrane region" description="Helical" evidence="5">
    <location>
        <begin position="21"/>
        <end position="42"/>
    </location>
</feature>
<reference evidence="7 8" key="1">
    <citation type="journal article" date="2021" name="Microorganisms">
        <title>Genome Evolution of Filamentous Cyanobacterium Nostoc Species: From Facultative Symbiosis to Free Living.</title>
        <authorList>
            <person name="Huo D."/>
            <person name="Li H."/>
            <person name="Cai F."/>
            <person name="Guo X."/>
            <person name="Qiao Z."/>
            <person name="Wang W."/>
            <person name="Yu G."/>
            <person name="Li R."/>
        </authorList>
    </citation>
    <scope>NUCLEOTIDE SEQUENCE [LARGE SCALE GENOMIC DNA]</scope>
    <source>
        <strain evidence="7 8">CHAB 5714</strain>
    </source>
</reference>
<gene>
    <name evidence="7" type="ORF">LC586_20165</name>
</gene>
<evidence type="ECO:0000256" key="1">
    <source>
        <dbReference type="ARBA" id="ARBA00004651"/>
    </source>
</evidence>
<evidence type="ECO:0000256" key="3">
    <source>
        <dbReference type="ARBA" id="ARBA00022989"/>
    </source>
</evidence>
<dbReference type="SUPFAM" id="SSF103473">
    <property type="entry name" value="MFS general substrate transporter"/>
    <property type="match status" value="1"/>
</dbReference>
<evidence type="ECO:0000256" key="4">
    <source>
        <dbReference type="ARBA" id="ARBA00023136"/>
    </source>
</evidence>
<dbReference type="EMBL" id="JAIVFQ010000031">
    <property type="protein sequence ID" value="MCC5601458.1"/>
    <property type="molecule type" value="Genomic_DNA"/>
</dbReference>
<dbReference type="InterPro" id="IPR036259">
    <property type="entry name" value="MFS_trans_sf"/>
</dbReference>
<feature type="domain" description="Major facilitator superfamily (MFS) profile" evidence="6">
    <location>
        <begin position="1"/>
        <end position="84"/>
    </location>
</feature>
<evidence type="ECO:0000259" key="6">
    <source>
        <dbReference type="PROSITE" id="PS50850"/>
    </source>
</evidence>